<evidence type="ECO:0000256" key="1">
    <source>
        <dbReference type="ARBA" id="ARBA00004613"/>
    </source>
</evidence>
<evidence type="ECO:0000313" key="6">
    <source>
        <dbReference type="Proteomes" id="UP001107558"/>
    </source>
</evidence>
<dbReference type="OrthoDB" id="6601693at2759"/>
<dbReference type="Gene3D" id="1.10.238.20">
    <property type="entry name" value="Pheromone/general odorant binding protein domain"/>
    <property type="match status" value="1"/>
</dbReference>
<gene>
    <name evidence="5" type="ORF">PVAND_011905</name>
</gene>
<feature type="chain" id="PRO_5039942734" description="Odorant binding protein" evidence="4">
    <location>
        <begin position="17"/>
        <end position="145"/>
    </location>
</feature>
<dbReference type="InterPro" id="IPR006170">
    <property type="entry name" value="PBP/GOBP"/>
</dbReference>
<dbReference type="GO" id="GO:0005549">
    <property type="term" value="F:odorant binding"/>
    <property type="evidence" value="ECO:0007669"/>
    <property type="project" value="InterPro"/>
</dbReference>
<evidence type="ECO:0000313" key="5">
    <source>
        <dbReference type="EMBL" id="KAG5682560.1"/>
    </source>
</evidence>
<comment type="caution">
    <text evidence="5">The sequence shown here is derived from an EMBL/GenBank/DDBJ whole genome shotgun (WGS) entry which is preliminary data.</text>
</comment>
<dbReference type="EMBL" id="JADBJN010000001">
    <property type="protein sequence ID" value="KAG5682560.1"/>
    <property type="molecule type" value="Genomic_DNA"/>
</dbReference>
<reference evidence="5" key="1">
    <citation type="submission" date="2021-03" db="EMBL/GenBank/DDBJ databases">
        <title>Chromosome level genome of the anhydrobiotic midge Polypedilum vanderplanki.</title>
        <authorList>
            <person name="Yoshida Y."/>
            <person name="Kikawada T."/>
            <person name="Gusev O."/>
        </authorList>
    </citation>
    <scope>NUCLEOTIDE SEQUENCE</scope>
    <source>
        <strain evidence="5">NIAS01</strain>
        <tissue evidence="5">Whole body or cell culture</tissue>
    </source>
</reference>
<evidence type="ECO:0008006" key="7">
    <source>
        <dbReference type="Google" id="ProtNLM"/>
    </source>
</evidence>
<accession>A0A9J6CKU6</accession>
<dbReference type="Proteomes" id="UP001107558">
    <property type="component" value="Chromosome 1"/>
</dbReference>
<keyword evidence="6" id="KW-1185">Reference proteome</keyword>
<dbReference type="SUPFAM" id="SSF47565">
    <property type="entry name" value="Insect pheromone/odorant-binding proteins"/>
    <property type="match status" value="1"/>
</dbReference>
<comment type="subcellular location">
    <subcellularLocation>
        <location evidence="1">Secreted</location>
    </subcellularLocation>
</comment>
<sequence>MKVLFFIAVVIVAANALTEEQKKKADEHTVVCAEKVGLDFDVASKIRYSTIDDEIVEQRCFPDVTVFWLLGFSKCFLERSGFMDIEGNLQPDVVLEKLKLAIGSDEESVGMIKGLIDTCGSLKGDGECMTASMVHNCYWKNIKGQ</sequence>
<comment type="similarity">
    <text evidence="2">Belongs to the PBP/GOBP family.</text>
</comment>
<name>A0A9J6CKU6_POLVA</name>
<evidence type="ECO:0000256" key="3">
    <source>
        <dbReference type="ARBA" id="ARBA00022525"/>
    </source>
</evidence>
<dbReference type="Pfam" id="PF01395">
    <property type="entry name" value="PBP_GOBP"/>
    <property type="match status" value="1"/>
</dbReference>
<organism evidence="5 6">
    <name type="scientific">Polypedilum vanderplanki</name>
    <name type="common">Sleeping chironomid midge</name>
    <dbReference type="NCBI Taxonomy" id="319348"/>
    <lineage>
        <taxon>Eukaryota</taxon>
        <taxon>Metazoa</taxon>
        <taxon>Ecdysozoa</taxon>
        <taxon>Arthropoda</taxon>
        <taxon>Hexapoda</taxon>
        <taxon>Insecta</taxon>
        <taxon>Pterygota</taxon>
        <taxon>Neoptera</taxon>
        <taxon>Endopterygota</taxon>
        <taxon>Diptera</taxon>
        <taxon>Nematocera</taxon>
        <taxon>Chironomoidea</taxon>
        <taxon>Chironomidae</taxon>
        <taxon>Chironominae</taxon>
        <taxon>Polypedilum</taxon>
        <taxon>Polypedilum</taxon>
    </lineage>
</organism>
<keyword evidence="3" id="KW-0964">Secreted</keyword>
<dbReference type="CDD" id="cd23992">
    <property type="entry name" value="PBP_GOBP"/>
    <property type="match status" value="1"/>
</dbReference>
<evidence type="ECO:0000256" key="2">
    <source>
        <dbReference type="ARBA" id="ARBA00008098"/>
    </source>
</evidence>
<dbReference type="SMART" id="SM00708">
    <property type="entry name" value="PhBP"/>
    <property type="match status" value="1"/>
</dbReference>
<dbReference type="AlphaFoldDB" id="A0A9J6CKU6"/>
<evidence type="ECO:0000256" key="4">
    <source>
        <dbReference type="SAM" id="SignalP"/>
    </source>
</evidence>
<proteinExistence type="inferred from homology"/>
<dbReference type="InterPro" id="IPR036728">
    <property type="entry name" value="PBP_GOBP_sf"/>
</dbReference>
<dbReference type="GO" id="GO:0005576">
    <property type="term" value="C:extracellular region"/>
    <property type="evidence" value="ECO:0007669"/>
    <property type="project" value="UniProtKB-SubCell"/>
</dbReference>
<feature type="signal peptide" evidence="4">
    <location>
        <begin position="1"/>
        <end position="16"/>
    </location>
</feature>
<protein>
    <recommendedName>
        <fullName evidence="7">Odorant binding protein</fullName>
    </recommendedName>
</protein>
<keyword evidence="4" id="KW-0732">Signal</keyword>